<dbReference type="Gene3D" id="1.10.10.10">
    <property type="entry name" value="Winged helix-like DNA-binding domain superfamily/Winged helix DNA-binding domain"/>
    <property type="match status" value="1"/>
</dbReference>
<keyword evidence="2" id="KW-0805">Transcription regulation</keyword>
<sequence length="387" mass="42859">IVSQGLRPSTALVTDRGVAEGFAISRARNIGGEPRVFSFQVTKESLKNPGGRPSYYFVSNKFELVTGVSQAVDDSLTPFVRVIVQAERRGDKVKFATIRAKLWDEITDLEGLKRIGELDSAGEVRILELRAWLSSGITEDGFRDVLMAIAESDLGLRVPKGATADTIITMITETVDVPISRLGVLKNWVQSERGGGSLRFPMGSRYTESEIEVIFNENSGLIRGMIKKRLEGRGLSGMEDDLLMTVFEKFITKAPRMDSEKRIKAWLSVVAKNETASFFRLSSERKVSRLSDLASTFDVDEVIVRGELNETLKRAIESLSPVQKRMVVSRYVDDLTIAATARRFGTTEGNVRSASMRGVRRIKAFLDREQGGGFLPDITGALINQVK</sequence>
<dbReference type="SUPFAM" id="SSF88946">
    <property type="entry name" value="Sigma2 domain of RNA polymerase sigma factors"/>
    <property type="match status" value="1"/>
</dbReference>
<evidence type="ECO:0000256" key="3">
    <source>
        <dbReference type="ARBA" id="ARBA00023082"/>
    </source>
</evidence>
<feature type="domain" description="RNA polymerase sigma factor 70 region 4 type 2" evidence="5">
    <location>
        <begin position="311"/>
        <end position="361"/>
    </location>
</feature>
<keyword evidence="4" id="KW-0804">Transcription</keyword>
<evidence type="ECO:0000256" key="4">
    <source>
        <dbReference type="ARBA" id="ARBA00023163"/>
    </source>
</evidence>
<gene>
    <name evidence="6" type="ORF">LCGC14_2892320</name>
</gene>
<evidence type="ECO:0000256" key="1">
    <source>
        <dbReference type="ARBA" id="ARBA00010641"/>
    </source>
</evidence>
<dbReference type="GO" id="GO:0003677">
    <property type="term" value="F:DNA binding"/>
    <property type="evidence" value="ECO:0007669"/>
    <property type="project" value="InterPro"/>
</dbReference>
<dbReference type="InterPro" id="IPR013249">
    <property type="entry name" value="RNA_pol_sigma70_r4_t2"/>
</dbReference>
<accession>A0A0F9A4S5</accession>
<evidence type="ECO:0000313" key="6">
    <source>
        <dbReference type="EMBL" id="KKK73589.1"/>
    </source>
</evidence>
<dbReference type="PANTHER" id="PTHR43133:SF62">
    <property type="entry name" value="RNA POLYMERASE SIGMA FACTOR SIGZ"/>
    <property type="match status" value="1"/>
</dbReference>
<dbReference type="PANTHER" id="PTHR43133">
    <property type="entry name" value="RNA POLYMERASE ECF-TYPE SIGMA FACTO"/>
    <property type="match status" value="1"/>
</dbReference>
<dbReference type="InterPro" id="IPR039425">
    <property type="entry name" value="RNA_pol_sigma-70-like"/>
</dbReference>
<dbReference type="InterPro" id="IPR014284">
    <property type="entry name" value="RNA_pol_sigma-70_dom"/>
</dbReference>
<dbReference type="AlphaFoldDB" id="A0A0F9A4S5"/>
<dbReference type="InterPro" id="IPR013325">
    <property type="entry name" value="RNA_pol_sigma_r2"/>
</dbReference>
<reference evidence="6" key="1">
    <citation type="journal article" date="2015" name="Nature">
        <title>Complex archaea that bridge the gap between prokaryotes and eukaryotes.</title>
        <authorList>
            <person name="Spang A."/>
            <person name="Saw J.H."/>
            <person name="Jorgensen S.L."/>
            <person name="Zaremba-Niedzwiedzka K."/>
            <person name="Martijn J."/>
            <person name="Lind A.E."/>
            <person name="van Eijk R."/>
            <person name="Schleper C."/>
            <person name="Guy L."/>
            <person name="Ettema T.J."/>
        </authorList>
    </citation>
    <scope>NUCLEOTIDE SEQUENCE</scope>
</reference>
<protein>
    <recommendedName>
        <fullName evidence="5">RNA polymerase sigma factor 70 region 4 type 2 domain-containing protein</fullName>
    </recommendedName>
</protein>
<dbReference type="GO" id="GO:0016987">
    <property type="term" value="F:sigma factor activity"/>
    <property type="evidence" value="ECO:0007669"/>
    <property type="project" value="UniProtKB-KW"/>
</dbReference>
<dbReference type="SUPFAM" id="SSF88659">
    <property type="entry name" value="Sigma3 and sigma4 domains of RNA polymerase sigma factors"/>
    <property type="match status" value="1"/>
</dbReference>
<dbReference type="InterPro" id="IPR036388">
    <property type="entry name" value="WH-like_DNA-bd_sf"/>
</dbReference>
<dbReference type="EMBL" id="LAZR01056721">
    <property type="protein sequence ID" value="KKK73589.1"/>
    <property type="molecule type" value="Genomic_DNA"/>
</dbReference>
<evidence type="ECO:0000259" key="5">
    <source>
        <dbReference type="Pfam" id="PF08281"/>
    </source>
</evidence>
<keyword evidence="3" id="KW-0731">Sigma factor</keyword>
<feature type="non-terminal residue" evidence="6">
    <location>
        <position position="1"/>
    </location>
</feature>
<dbReference type="Pfam" id="PF08281">
    <property type="entry name" value="Sigma70_r4_2"/>
    <property type="match status" value="1"/>
</dbReference>
<proteinExistence type="inferred from homology"/>
<comment type="similarity">
    <text evidence="1">Belongs to the sigma-70 factor family. ECF subfamily.</text>
</comment>
<feature type="non-terminal residue" evidence="6">
    <location>
        <position position="387"/>
    </location>
</feature>
<dbReference type="GO" id="GO:0006352">
    <property type="term" value="P:DNA-templated transcription initiation"/>
    <property type="evidence" value="ECO:0007669"/>
    <property type="project" value="InterPro"/>
</dbReference>
<comment type="caution">
    <text evidence="6">The sequence shown here is derived from an EMBL/GenBank/DDBJ whole genome shotgun (WGS) entry which is preliminary data.</text>
</comment>
<dbReference type="Gene3D" id="1.10.1740.10">
    <property type="match status" value="1"/>
</dbReference>
<name>A0A0F9A4S5_9ZZZZ</name>
<dbReference type="InterPro" id="IPR013324">
    <property type="entry name" value="RNA_pol_sigma_r3/r4-like"/>
</dbReference>
<evidence type="ECO:0000256" key="2">
    <source>
        <dbReference type="ARBA" id="ARBA00023015"/>
    </source>
</evidence>
<organism evidence="6">
    <name type="scientific">marine sediment metagenome</name>
    <dbReference type="NCBI Taxonomy" id="412755"/>
    <lineage>
        <taxon>unclassified sequences</taxon>
        <taxon>metagenomes</taxon>
        <taxon>ecological metagenomes</taxon>
    </lineage>
</organism>
<dbReference type="NCBIfam" id="TIGR02937">
    <property type="entry name" value="sigma70-ECF"/>
    <property type="match status" value="1"/>
</dbReference>